<sequence>MSRYPGSNVLVIMLAGVLFLSLSVSSTMEEDTLFGGWTREEMVEMAGYGEEDLSKVLVTGSVSCEAYLHDGRQLRAWPVSGALVAVECRKEGMGGRPIQTRGITDEDGGFAIKLPSELHSVADLQRKCCVQLLRTPRGSSCRPVGIRKHGRISLLPDTRGIRTYEAEKIRLLHSASARPQAHVKQEKGGMDGSW</sequence>
<dbReference type="EMBL" id="CM042884">
    <property type="protein sequence ID" value="KAI4371178.1"/>
    <property type="molecule type" value="Genomic_DNA"/>
</dbReference>
<gene>
    <name evidence="1" type="ORF">MLD38_019444</name>
</gene>
<dbReference type="Proteomes" id="UP001057402">
    <property type="component" value="Chromosome 5"/>
</dbReference>
<organism evidence="1 2">
    <name type="scientific">Melastoma candidum</name>
    <dbReference type="NCBI Taxonomy" id="119954"/>
    <lineage>
        <taxon>Eukaryota</taxon>
        <taxon>Viridiplantae</taxon>
        <taxon>Streptophyta</taxon>
        <taxon>Embryophyta</taxon>
        <taxon>Tracheophyta</taxon>
        <taxon>Spermatophyta</taxon>
        <taxon>Magnoliopsida</taxon>
        <taxon>eudicotyledons</taxon>
        <taxon>Gunneridae</taxon>
        <taxon>Pentapetalae</taxon>
        <taxon>rosids</taxon>
        <taxon>malvids</taxon>
        <taxon>Myrtales</taxon>
        <taxon>Melastomataceae</taxon>
        <taxon>Melastomatoideae</taxon>
        <taxon>Melastomateae</taxon>
        <taxon>Melastoma</taxon>
    </lineage>
</organism>
<accession>A0ACB9R131</accession>
<comment type="caution">
    <text evidence="1">The sequence shown here is derived from an EMBL/GenBank/DDBJ whole genome shotgun (WGS) entry which is preliminary data.</text>
</comment>
<evidence type="ECO:0000313" key="2">
    <source>
        <dbReference type="Proteomes" id="UP001057402"/>
    </source>
</evidence>
<name>A0ACB9R131_9MYRT</name>
<evidence type="ECO:0000313" key="1">
    <source>
        <dbReference type="EMBL" id="KAI4371178.1"/>
    </source>
</evidence>
<protein>
    <submittedName>
        <fullName evidence="1">Uncharacterized protein</fullName>
    </submittedName>
</protein>
<reference evidence="2" key="1">
    <citation type="journal article" date="2023" name="Front. Plant Sci.">
        <title>Chromosomal-level genome assembly of Melastoma candidum provides insights into trichome evolution.</title>
        <authorList>
            <person name="Zhong Y."/>
            <person name="Wu W."/>
            <person name="Sun C."/>
            <person name="Zou P."/>
            <person name="Liu Y."/>
            <person name="Dai S."/>
            <person name="Zhou R."/>
        </authorList>
    </citation>
    <scope>NUCLEOTIDE SEQUENCE [LARGE SCALE GENOMIC DNA]</scope>
</reference>
<keyword evidence="2" id="KW-1185">Reference proteome</keyword>
<proteinExistence type="predicted"/>